<name>A0A8J2SUA2_9STRA</name>
<comment type="caution">
    <text evidence="2">The sequence shown here is derived from an EMBL/GenBank/DDBJ whole genome shotgun (WGS) entry which is preliminary data.</text>
</comment>
<proteinExistence type="predicted"/>
<evidence type="ECO:0000313" key="3">
    <source>
        <dbReference type="Proteomes" id="UP000789595"/>
    </source>
</evidence>
<sequence>MMSAPAGKKEQPKQEKKYLARAVAAPKTPTGSGKSPLPSPPTWALSPQSAAKAIGADRPDAVNIDFDDGDGLSQRGETASEETSAAPPAQEPPAALPVAADQAPSTASEKRPRADDDDEERKRPKPPQTEAPQPPPLGAPSKPLAVATQAPATAPVPADSTAGGGQTKRSAPDREIPKGSITFEPINPYLDEDFWTAYEQYKGSKTTDEFQANGGMADDLVRDFQKGLIGAPQYIMRWLEKLSQQPKKPRTDSQ</sequence>
<reference evidence="2" key="1">
    <citation type="submission" date="2021-11" db="EMBL/GenBank/DDBJ databases">
        <authorList>
            <consortium name="Genoscope - CEA"/>
            <person name="William W."/>
        </authorList>
    </citation>
    <scope>NUCLEOTIDE SEQUENCE</scope>
</reference>
<evidence type="ECO:0000313" key="2">
    <source>
        <dbReference type="EMBL" id="CAH0377621.1"/>
    </source>
</evidence>
<dbReference type="Proteomes" id="UP000789595">
    <property type="component" value="Unassembled WGS sequence"/>
</dbReference>
<dbReference type="EMBL" id="CAKKNE010000005">
    <property type="protein sequence ID" value="CAH0377621.1"/>
    <property type="molecule type" value="Genomic_DNA"/>
</dbReference>
<protein>
    <submittedName>
        <fullName evidence="2">Uncharacterized protein</fullName>
    </submittedName>
</protein>
<accession>A0A8J2SUA2</accession>
<feature type="compositionally biased region" description="Low complexity" evidence="1">
    <location>
        <begin position="145"/>
        <end position="158"/>
    </location>
</feature>
<feature type="region of interest" description="Disordered" evidence="1">
    <location>
        <begin position="1"/>
        <end position="186"/>
    </location>
</feature>
<evidence type="ECO:0000256" key="1">
    <source>
        <dbReference type="SAM" id="MobiDB-lite"/>
    </source>
</evidence>
<organism evidence="2 3">
    <name type="scientific">Pelagomonas calceolata</name>
    <dbReference type="NCBI Taxonomy" id="35677"/>
    <lineage>
        <taxon>Eukaryota</taxon>
        <taxon>Sar</taxon>
        <taxon>Stramenopiles</taxon>
        <taxon>Ochrophyta</taxon>
        <taxon>Pelagophyceae</taxon>
        <taxon>Pelagomonadales</taxon>
        <taxon>Pelagomonadaceae</taxon>
        <taxon>Pelagomonas</taxon>
    </lineage>
</organism>
<feature type="compositionally biased region" description="Pro residues" evidence="1">
    <location>
        <begin position="126"/>
        <end position="138"/>
    </location>
</feature>
<dbReference type="AlphaFoldDB" id="A0A8J2SUA2"/>
<keyword evidence="3" id="KW-1185">Reference proteome</keyword>
<gene>
    <name evidence="2" type="ORF">PECAL_5P21590</name>
</gene>
<feature type="compositionally biased region" description="Basic and acidic residues" evidence="1">
    <location>
        <begin position="7"/>
        <end position="18"/>
    </location>
</feature>